<dbReference type="InterPro" id="IPR008972">
    <property type="entry name" value="Cupredoxin"/>
</dbReference>
<dbReference type="GO" id="GO:0009055">
    <property type="term" value="F:electron transfer activity"/>
    <property type="evidence" value="ECO:0007669"/>
    <property type="project" value="InterPro"/>
</dbReference>
<dbReference type="Proteomes" id="UP000276215">
    <property type="component" value="Unassembled WGS sequence"/>
</dbReference>
<dbReference type="PANTHER" id="PTHR34883:SF15">
    <property type="entry name" value="EXTRACELLULAR SERINE-RICH PROTEIN"/>
    <property type="match status" value="1"/>
</dbReference>
<accession>A0A3N4JXC9</accession>
<evidence type="ECO:0000313" key="3">
    <source>
        <dbReference type="Proteomes" id="UP000276215"/>
    </source>
</evidence>
<organism evidence="2 3">
    <name type="scientific">Choiromyces venosus 120613-1</name>
    <dbReference type="NCBI Taxonomy" id="1336337"/>
    <lineage>
        <taxon>Eukaryota</taxon>
        <taxon>Fungi</taxon>
        <taxon>Dikarya</taxon>
        <taxon>Ascomycota</taxon>
        <taxon>Pezizomycotina</taxon>
        <taxon>Pezizomycetes</taxon>
        <taxon>Pezizales</taxon>
        <taxon>Tuberaceae</taxon>
        <taxon>Choiromyces</taxon>
    </lineage>
</organism>
<dbReference type="InterPro" id="IPR052953">
    <property type="entry name" value="Ser-rich/MCO-related"/>
</dbReference>
<reference evidence="2 3" key="1">
    <citation type="journal article" date="2018" name="Nat. Ecol. Evol.">
        <title>Pezizomycetes genomes reveal the molecular basis of ectomycorrhizal truffle lifestyle.</title>
        <authorList>
            <person name="Murat C."/>
            <person name="Payen T."/>
            <person name="Noel B."/>
            <person name="Kuo A."/>
            <person name="Morin E."/>
            <person name="Chen J."/>
            <person name="Kohler A."/>
            <person name="Krizsan K."/>
            <person name="Balestrini R."/>
            <person name="Da Silva C."/>
            <person name="Montanini B."/>
            <person name="Hainaut M."/>
            <person name="Levati E."/>
            <person name="Barry K.W."/>
            <person name="Belfiori B."/>
            <person name="Cichocki N."/>
            <person name="Clum A."/>
            <person name="Dockter R.B."/>
            <person name="Fauchery L."/>
            <person name="Guy J."/>
            <person name="Iotti M."/>
            <person name="Le Tacon F."/>
            <person name="Lindquist E.A."/>
            <person name="Lipzen A."/>
            <person name="Malagnac F."/>
            <person name="Mello A."/>
            <person name="Molinier V."/>
            <person name="Miyauchi S."/>
            <person name="Poulain J."/>
            <person name="Riccioni C."/>
            <person name="Rubini A."/>
            <person name="Sitrit Y."/>
            <person name="Splivallo R."/>
            <person name="Traeger S."/>
            <person name="Wang M."/>
            <person name="Zifcakova L."/>
            <person name="Wipf D."/>
            <person name="Zambonelli A."/>
            <person name="Paolocci F."/>
            <person name="Nowrousian M."/>
            <person name="Ottonello S."/>
            <person name="Baldrian P."/>
            <person name="Spatafora J.W."/>
            <person name="Henrissat B."/>
            <person name="Nagy L.G."/>
            <person name="Aury J.M."/>
            <person name="Wincker P."/>
            <person name="Grigoriev I.V."/>
            <person name="Bonfante P."/>
            <person name="Martin F.M."/>
        </authorList>
    </citation>
    <scope>NUCLEOTIDE SEQUENCE [LARGE SCALE GENOMIC DNA]</scope>
    <source>
        <strain evidence="2 3">120613-1</strain>
    </source>
</reference>
<dbReference type="STRING" id="1336337.A0A3N4JXC9"/>
<dbReference type="Pfam" id="PF02298">
    <property type="entry name" value="Cu_bind_like"/>
    <property type="match status" value="1"/>
</dbReference>
<dbReference type="OrthoDB" id="1921208at2759"/>
<feature type="non-terminal residue" evidence="2">
    <location>
        <position position="1"/>
    </location>
</feature>
<sequence length="84" mass="9425">HKIMVGGPKKLYFDPQVVMGAVGDIIHFEFSGKNHTVTESSYDKPCDKFEGGLDNTGKFEFTIKDKNPRWFFCKTGHHCGAGML</sequence>
<gene>
    <name evidence="2" type="ORF">L873DRAFT_1619868</name>
</gene>
<dbReference type="Gene3D" id="2.60.40.420">
    <property type="entry name" value="Cupredoxins - blue copper proteins"/>
    <property type="match status" value="1"/>
</dbReference>
<proteinExistence type="predicted"/>
<evidence type="ECO:0000259" key="1">
    <source>
        <dbReference type="Pfam" id="PF02298"/>
    </source>
</evidence>
<dbReference type="AlphaFoldDB" id="A0A3N4JXC9"/>
<dbReference type="InterPro" id="IPR003245">
    <property type="entry name" value="Phytocyanin_dom"/>
</dbReference>
<protein>
    <recommendedName>
        <fullName evidence="1">Phytocyanin domain-containing protein</fullName>
    </recommendedName>
</protein>
<dbReference type="PANTHER" id="PTHR34883">
    <property type="entry name" value="SERINE-RICH PROTEIN, PUTATIVE-RELATED-RELATED"/>
    <property type="match status" value="1"/>
</dbReference>
<dbReference type="SUPFAM" id="SSF49503">
    <property type="entry name" value="Cupredoxins"/>
    <property type="match status" value="1"/>
</dbReference>
<evidence type="ECO:0000313" key="2">
    <source>
        <dbReference type="EMBL" id="RPB03024.1"/>
    </source>
</evidence>
<dbReference type="EMBL" id="ML120364">
    <property type="protein sequence ID" value="RPB03024.1"/>
    <property type="molecule type" value="Genomic_DNA"/>
</dbReference>
<keyword evidence="3" id="KW-1185">Reference proteome</keyword>
<name>A0A3N4JXC9_9PEZI</name>
<feature type="domain" description="Phytocyanin" evidence="1">
    <location>
        <begin position="21"/>
        <end position="83"/>
    </location>
</feature>
<feature type="non-terminal residue" evidence="2">
    <location>
        <position position="84"/>
    </location>
</feature>